<evidence type="ECO:0000313" key="6">
    <source>
        <dbReference type="EMBL" id="UTX42957.1"/>
    </source>
</evidence>
<dbReference type="GO" id="GO:0004045">
    <property type="term" value="F:peptidyl-tRNA hydrolase activity"/>
    <property type="evidence" value="ECO:0007669"/>
    <property type="project" value="UniProtKB-EC"/>
</dbReference>
<dbReference type="GO" id="GO:0005829">
    <property type="term" value="C:cytosol"/>
    <property type="evidence" value="ECO:0007669"/>
    <property type="project" value="TreeGrafter"/>
</dbReference>
<dbReference type="EMBL" id="CP119065">
    <property type="protein sequence ID" value="WEL38414.1"/>
    <property type="molecule type" value="Genomic_DNA"/>
</dbReference>
<dbReference type="EC" id="3.1.1.29" evidence="1"/>
<keyword evidence="5" id="KW-0812">Transmembrane</keyword>
<dbReference type="EMBL" id="CP075150">
    <property type="protein sequence ID" value="UTX42957.1"/>
    <property type="molecule type" value="Genomic_DNA"/>
</dbReference>
<evidence type="ECO:0000256" key="1">
    <source>
        <dbReference type="ARBA" id="ARBA00013260"/>
    </source>
</evidence>
<dbReference type="Proteomes" id="UP001059546">
    <property type="component" value="Chromosome IV"/>
</dbReference>
<dbReference type="PANTHER" id="PTHR12649">
    <property type="entry name" value="PEPTIDYL-TRNA HYDROLASE 2"/>
    <property type="match status" value="1"/>
</dbReference>
<evidence type="ECO:0000313" key="9">
    <source>
        <dbReference type="Proteomes" id="UP001217963"/>
    </source>
</evidence>
<reference evidence="6" key="1">
    <citation type="submission" date="2021-05" db="EMBL/GenBank/DDBJ databases">
        <title>Encephalitozoon hellem ATCC 50604 Complete Genome.</title>
        <authorList>
            <person name="Mascarenhas dos Santos A.C."/>
            <person name="Julian A.T."/>
            <person name="Pombert J.-F."/>
        </authorList>
    </citation>
    <scope>NUCLEOTIDE SEQUENCE</scope>
    <source>
        <strain evidence="6">ATCC 50604</strain>
    </source>
</reference>
<protein>
    <recommendedName>
        <fullName evidence="1">peptidyl-tRNA hydrolase</fullName>
        <ecNumber evidence="1">3.1.1.29</ecNumber>
    </recommendedName>
</protein>
<evidence type="ECO:0000313" key="8">
    <source>
        <dbReference type="Proteomes" id="UP001059546"/>
    </source>
</evidence>
<dbReference type="AlphaFoldDB" id="A0A9Q9C5M0"/>
<reference evidence="7 9" key="2">
    <citation type="submission" date="2023-02" db="EMBL/GenBank/DDBJ databases">
        <title>Encephalitozoon hellem ATCC 50451 complete genome.</title>
        <authorList>
            <person name="Mascarenhas dos Santos A.C."/>
            <person name="Julian A.T."/>
            <person name="Pombert J.-F."/>
        </authorList>
    </citation>
    <scope>NUCLEOTIDE SEQUENCE [LARGE SCALE GENOMIC DNA]</scope>
    <source>
        <strain evidence="7 9">ATCC 50451</strain>
    </source>
</reference>
<dbReference type="Proteomes" id="UP001217963">
    <property type="component" value="Chromosome IV"/>
</dbReference>
<accession>A0A9Q9C5M0</accession>
<dbReference type="CDD" id="cd02430">
    <property type="entry name" value="PTH2"/>
    <property type="match status" value="1"/>
</dbReference>
<proteinExistence type="inferred from homology"/>
<dbReference type="InterPro" id="IPR002833">
    <property type="entry name" value="PTH2"/>
</dbReference>
<name>A0A9Q9C5M0_ENCHE</name>
<dbReference type="NCBIfam" id="TIGR00283">
    <property type="entry name" value="arch_pth2"/>
    <property type="match status" value="1"/>
</dbReference>
<dbReference type="OrthoDB" id="1733656at2759"/>
<evidence type="ECO:0000256" key="4">
    <source>
        <dbReference type="ARBA" id="ARBA00048707"/>
    </source>
</evidence>
<comment type="catalytic activity">
    <reaction evidence="4">
        <text>an N-acyl-L-alpha-aminoacyl-tRNA + H2O = an N-acyl-L-amino acid + a tRNA + H(+)</text>
        <dbReference type="Rhea" id="RHEA:54448"/>
        <dbReference type="Rhea" id="RHEA-COMP:10123"/>
        <dbReference type="Rhea" id="RHEA-COMP:13883"/>
        <dbReference type="ChEBI" id="CHEBI:15377"/>
        <dbReference type="ChEBI" id="CHEBI:15378"/>
        <dbReference type="ChEBI" id="CHEBI:59874"/>
        <dbReference type="ChEBI" id="CHEBI:78442"/>
        <dbReference type="ChEBI" id="CHEBI:138191"/>
        <dbReference type="EC" id="3.1.1.29"/>
    </reaction>
</comment>
<dbReference type="PANTHER" id="PTHR12649:SF11">
    <property type="entry name" value="PEPTIDYL-TRNA HYDROLASE 2, MITOCHONDRIAL"/>
    <property type="match status" value="1"/>
</dbReference>
<keyword evidence="2 6" id="KW-0378">Hydrolase</keyword>
<evidence type="ECO:0000256" key="2">
    <source>
        <dbReference type="ARBA" id="ARBA00022801"/>
    </source>
</evidence>
<evidence type="ECO:0000256" key="5">
    <source>
        <dbReference type="SAM" id="Phobius"/>
    </source>
</evidence>
<dbReference type="Pfam" id="PF01981">
    <property type="entry name" value="PTH2"/>
    <property type="match status" value="1"/>
</dbReference>
<evidence type="ECO:0000256" key="3">
    <source>
        <dbReference type="ARBA" id="ARBA00038050"/>
    </source>
</evidence>
<sequence>MGVLMTVADNFWKIACFFLALYIVRMKRAVCQKDKGRRPVEKGEYGMNIIINTDYSMSKGKVISQICHGMSCVMCHLFKNEELLREWKRNGEAKIVLKASENEIQEMIRLAKEKGIYYHKICDAGRTQVPPGANTVLILGPALRSCLSPISGHLKLY</sequence>
<comment type="similarity">
    <text evidence="3">Belongs to the PTH2 family.</text>
</comment>
<feature type="transmembrane region" description="Helical" evidence="5">
    <location>
        <begin position="6"/>
        <end position="24"/>
    </location>
</feature>
<dbReference type="FunFam" id="3.40.1490.10:FF:000002">
    <property type="entry name" value="Peptidyl-tRNA hydrolase 2, mitochondrial"/>
    <property type="match status" value="1"/>
</dbReference>
<dbReference type="SUPFAM" id="SSF102462">
    <property type="entry name" value="Peptidyl-tRNA hydrolase II"/>
    <property type="match status" value="1"/>
</dbReference>
<keyword evidence="9" id="KW-1185">Reference proteome</keyword>
<gene>
    <name evidence="6" type="ORF">GPU96_04g06890</name>
    <name evidence="7" type="ORF">PFJ87_04g00870</name>
</gene>
<dbReference type="Gene3D" id="3.40.1490.10">
    <property type="entry name" value="Bit1"/>
    <property type="match status" value="1"/>
</dbReference>
<dbReference type="InterPro" id="IPR023476">
    <property type="entry name" value="Pep_tRNA_hydro_II_dom_sf"/>
</dbReference>
<evidence type="ECO:0000313" key="7">
    <source>
        <dbReference type="EMBL" id="WEL38414.1"/>
    </source>
</evidence>
<organism evidence="6 8">
    <name type="scientific">Encephalitozoon hellem</name>
    <name type="common">Microsporidian parasite</name>
    <dbReference type="NCBI Taxonomy" id="27973"/>
    <lineage>
        <taxon>Eukaryota</taxon>
        <taxon>Fungi</taxon>
        <taxon>Fungi incertae sedis</taxon>
        <taxon>Microsporidia</taxon>
        <taxon>Unikaryonidae</taxon>
        <taxon>Encephalitozoon</taxon>
    </lineage>
</organism>
<keyword evidence="5" id="KW-1133">Transmembrane helix</keyword>
<keyword evidence="5" id="KW-0472">Membrane</keyword>